<keyword evidence="8" id="KW-0325">Glycoprotein</keyword>
<keyword evidence="15" id="KW-0812">Transmembrane</keyword>
<keyword evidence="10 12" id="KW-0326">Glycosidase</keyword>
<keyword evidence="15" id="KW-1133">Transmembrane helix</keyword>
<feature type="domain" description="Carbohydrate binding" evidence="16">
    <location>
        <begin position="576"/>
        <end position="658"/>
    </location>
</feature>
<evidence type="ECO:0000259" key="16">
    <source>
        <dbReference type="SMART" id="SM01063"/>
    </source>
</evidence>
<evidence type="ECO:0000313" key="18">
    <source>
        <dbReference type="Proteomes" id="UP000026960"/>
    </source>
</evidence>
<evidence type="ECO:0000256" key="13">
    <source>
        <dbReference type="PROSITE-ProRule" id="PRU10060"/>
    </source>
</evidence>
<name>A0A0D3EL55_9ORYZ</name>
<dbReference type="PROSITE" id="PS00698">
    <property type="entry name" value="GH9_3"/>
    <property type="match status" value="2"/>
</dbReference>
<evidence type="ECO:0000256" key="3">
    <source>
        <dbReference type="ARBA" id="ARBA00007072"/>
    </source>
</evidence>
<dbReference type="Proteomes" id="UP000026960">
    <property type="component" value="Chromosome 1"/>
</dbReference>
<sequence>MESKPCKTFNLTYCISRELPGPCQPGRRKDASMARGGRAAGVSMAHLLGIALVVLVVAAMAQVARGGGGGHDYGMALSKSILYFEAQRSGVLPGSQRITWRANSGLADGKANGVDLVGGYYDAGDNVKFGLPMAFTVTMMAWSVIEYGEEMAAAGELGHAVEAIKWGTDYFAKAHPEPNVLYAEVGDGDSDHNCWQRPEDMTTSRQAYRLDPQNPGSDLAGETAAAMAAASLVFRSSNPGYADQLLQHSKQLFDFADKYRGRYDNSITVARNYYGSFSGYGDELLWASAWLYQASDDRRYLDYLANNADALGGTGWSINQFGWDVKYPGVQILAAKFLLQGKAGEHAGILQGYRRKADFFACSCLGKDAADNVGRTPGGMLYHQRWNNIQFVTSASFLLAVYSDHLAGGAVRCSGGGGAVAGAAELLAFAKSQVDYILGSNPRGTSYMVGYGAVYPRQAHHRGSSIASIRASPSFVSCREGYASWYGRRGGNPNLLDGAVVGGPDEHDDFADERNNYEQTEAATYNNAPLMGILARLAAGHGARARGRLGQSLQHGIAANHTSLPHGANHQHASPVEIEQKATASWEKDGRTYHRYAVTVSNRSPAGGKTVEELHIGIGKLYGPVWGLEKAARYGYVLPSWTPSLPAGESAAFVYVHAAPPADVWVTGYKLVYMSREVYGDRSAEDEKKRYCRRTGTRRQIDQIKGEEEEEELLSIQFRRGGGIYNDGKAEDRRAMASRGGAAASSSMANLLGVALVLAATAQTSARGGGGGGRHDYRMALSKSILYFEAQRSGVLPGNQRIAWRANSGLADGKANGVDLVGGYYDAGDNVKFGFPMAFTVTMMAWSVLEYGKQMAAAGELGHAMDAVRWGADYFVKAHPAPNVLYGEVGDGDSDHVCWQRPEDMTTSRQAYRLDPQHPGSDLAGETAAALAAASLVFRSSNPGYANQLLQHSKQLFDFADKYRGKYDDSMPVAKKFYGSFSGYGDELLWASAWLYQATDNRRYLDYLANNGDALGGTGWATNEFGWDVKYPGVQVLAAKFLLQGKAGPHAAVLRRYQRNADVFACSCLGKGGGGGNVGRTPGGLMYHQGWNNLQFVTGASFLLAVYADHLTAAGATVVRCQAGPAARASELVALAKSQVDYILGSNPRGMSYMVGYGERYPRRAHHRGASIVSIRANPSFVSCKDGYANWFGRAGSNPNLLDGAVVGGPDGRDGFADERNNYQQTEVATYNNAPLMGVLARLAGGGRGGLAEAAIKRPDNQTLLPPLAAAASPVEITQLNATASWKKDGRTYSRYAATVSNRSPAGGKTVEELHIGIGKPHGPVWGLEKAARYGYVLPSSLAAGESAAFAYVVRGRAAAPPADVWVIGYKLV</sequence>
<feature type="domain" description="Carbohydrate binding" evidence="16">
    <location>
        <begin position="1275"/>
        <end position="1357"/>
    </location>
</feature>
<keyword evidence="4" id="KW-0964">Secreted</keyword>
<keyword evidence="18" id="KW-1185">Reference proteome</keyword>
<evidence type="ECO:0000256" key="6">
    <source>
        <dbReference type="ARBA" id="ARBA00022801"/>
    </source>
</evidence>
<dbReference type="InterPro" id="IPR008928">
    <property type="entry name" value="6-hairpin_glycosidase_sf"/>
</dbReference>
<reference evidence="17" key="2">
    <citation type="submission" date="2015-03" db="UniProtKB">
        <authorList>
            <consortium name="EnsemblPlants"/>
        </authorList>
    </citation>
    <scope>IDENTIFICATION</scope>
</reference>
<dbReference type="InterPro" id="IPR012341">
    <property type="entry name" value="6hp_glycosidase-like_sf"/>
</dbReference>
<feature type="active site" evidence="13">
    <location>
        <position position="1218"/>
    </location>
</feature>
<comment type="subcellular location">
    <subcellularLocation>
        <location evidence="2">Secreted</location>
    </subcellularLocation>
</comment>
<evidence type="ECO:0000256" key="5">
    <source>
        <dbReference type="ARBA" id="ARBA00022729"/>
    </source>
</evidence>
<dbReference type="PROSITE" id="PS00592">
    <property type="entry name" value="GH9_2"/>
    <property type="match status" value="2"/>
</dbReference>
<dbReference type="PANTHER" id="PTHR22298">
    <property type="entry name" value="ENDO-1,4-BETA-GLUCANASE"/>
    <property type="match status" value="1"/>
</dbReference>
<dbReference type="STRING" id="65489.A0A0D3EL55"/>
<feature type="active site" evidence="13">
    <location>
        <position position="512"/>
    </location>
</feature>
<dbReference type="Gene3D" id="1.50.10.10">
    <property type="match status" value="2"/>
</dbReference>
<evidence type="ECO:0000256" key="4">
    <source>
        <dbReference type="ARBA" id="ARBA00022525"/>
    </source>
</evidence>
<keyword evidence="5" id="KW-0732">Signal</keyword>
<evidence type="ECO:0000256" key="2">
    <source>
        <dbReference type="ARBA" id="ARBA00004613"/>
    </source>
</evidence>
<dbReference type="GO" id="GO:0008810">
    <property type="term" value="F:cellulase activity"/>
    <property type="evidence" value="ECO:0007669"/>
    <property type="project" value="UniProtKB-EC"/>
</dbReference>
<feature type="active site" evidence="12">
    <location>
        <position position="1166"/>
    </location>
</feature>
<evidence type="ECO:0000256" key="10">
    <source>
        <dbReference type="ARBA" id="ARBA00023295"/>
    </source>
</evidence>
<feature type="transmembrane region" description="Helical" evidence="15">
    <location>
        <begin position="39"/>
        <end position="61"/>
    </location>
</feature>
<evidence type="ECO:0000313" key="17">
    <source>
        <dbReference type="EnsemblPlants" id="OBART01G07490.1"/>
    </source>
</evidence>
<dbReference type="GO" id="GO:0030245">
    <property type="term" value="P:cellulose catabolic process"/>
    <property type="evidence" value="ECO:0007669"/>
    <property type="project" value="UniProtKB-KW"/>
</dbReference>
<evidence type="ECO:0000256" key="9">
    <source>
        <dbReference type="ARBA" id="ARBA00023277"/>
    </source>
</evidence>
<organism evidence="17">
    <name type="scientific">Oryza barthii</name>
    <dbReference type="NCBI Taxonomy" id="65489"/>
    <lineage>
        <taxon>Eukaryota</taxon>
        <taxon>Viridiplantae</taxon>
        <taxon>Streptophyta</taxon>
        <taxon>Embryophyta</taxon>
        <taxon>Tracheophyta</taxon>
        <taxon>Spermatophyta</taxon>
        <taxon>Magnoliopsida</taxon>
        <taxon>Liliopsida</taxon>
        <taxon>Poales</taxon>
        <taxon>Poaceae</taxon>
        <taxon>BOP clade</taxon>
        <taxon>Oryzoideae</taxon>
        <taxon>Oryzeae</taxon>
        <taxon>Oryzinae</taxon>
        <taxon>Oryza</taxon>
    </lineage>
</organism>
<dbReference type="PaxDb" id="65489-OBART01G07490.1"/>
<feature type="active site" evidence="13">
    <location>
        <position position="521"/>
    </location>
</feature>
<evidence type="ECO:0000256" key="15">
    <source>
        <dbReference type="SAM" id="Phobius"/>
    </source>
</evidence>
<reference evidence="17" key="1">
    <citation type="journal article" date="2009" name="Rice">
        <title>De Novo Next Generation Sequencing of Plant Genomes.</title>
        <authorList>
            <person name="Rounsley S."/>
            <person name="Marri P.R."/>
            <person name="Yu Y."/>
            <person name="He R."/>
            <person name="Sisneros N."/>
            <person name="Goicoechea J.L."/>
            <person name="Lee S.J."/>
            <person name="Angelova A."/>
            <person name="Kudrna D."/>
            <person name="Luo M."/>
            <person name="Affourtit J."/>
            <person name="Desany B."/>
            <person name="Knight J."/>
            <person name="Niazi F."/>
            <person name="Egholm M."/>
            <person name="Wing R.A."/>
        </authorList>
    </citation>
    <scope>NUCLEOTIDE SEQUENCE [LARGE SCALE GENOMIC DNA]</scope>
    <source>
        <strain evidence="17">cv. IRGC 105608</strain>
    </source>
</reference>
<dbReference type="EC" id="3.2.1.4" evidence="14"/>
<evidence type="ECO:0000256" key="12">
    <source>
        <dbReference type="PROSITE-ProRule" id="PRU10059"/>
    </source>
</evidence>
<dbReference type="SMART" id="SM01063">
    <property type="entry name" value="CBM49"/>
    <property type="match status" value="2"/>
</dbReference>
<dbReference type="GO" id="GO:0030246">
    <property type="term" value="F:carbohydrate binding"/>
    <property type="evidence" value="ECO:0007669"/>
    <property type="project" value="InterPro"/>
</dbReference>
<keyword evidence="7 14" id="KW-0136">Cellulose degradation</keyword>
<keyword evidence="15" id="KW-0472">Membrane</keyword>
<dbReference type="SUPFAM" id="SSF48208">
    <property type="entry name" value="Six-hairpin glycosidases"/>
    <property type="match status" value="2"/>
</dbReference>
<keyword evidence="11 12" id="KW-0624">Polysaccharide degradation</keyword>
<protein>
    <recommendedName>
        <fullName evidence="14">Endoglucanase</fullName>
        <ecNumber evidence="14">3.2.1.4</ecNumber>
    </recommendedName>
</protein>
<comment type="catalytic activity">
    <reaction evidence="1 14">
        <text>Endohydrolysis of (1-&gt;4)-beta-D-glucosidic linkages in cellulose, lichenin and cereal beta-D-glucans.</text>
        <dbReference type="EC" id="3.2.1.4"/>
    </reaction>
</comment>
<keyword evidence="9 12" id="KW-0119">Carbohydrate metabolism</keyword>
<evidence type="ECO:0000256" key="14">
    <source>
        <dbReference type="RuleBase" id="RU361166"/>
    </source>
</evidence>
<dbReference type="Pfam" id="PF09478">
    <property type="entry name" value="CBM49"/>
    <property type="match status" value="2"/>
</dbReference>
<comment type="similarity">
    <text evidence="3 12 14">Belongs to the glycosyl hydrolase 9 (cellulase E) family.</text>
</comment>
<feature type="active site" evidence="13">
    <location>
        <position position="1227"/>
    </location>
</feature>
<dbReference type="FunFam" id="1.50.10.10:FF:000020">
    <property type="entry name" value="Endoglucanase"/>
    <property type="match status" value="2"/>
</dbReference>
<dbReference type="eggNOG" id="ENOG502QRF6">
    <property type="taxonomic scope" value="Eukaryota"/>
</dbReference>
<dbReference type="GO" id="GO:0005576">
    <property type="term" value="C:extracellular region"/>
    <property type="evidence" value="ECO:0007669"/>
    <property type="project" value="UniProtKB-SubCell"/>
</dbReference>
<dbReference type="InterPro" id="IPR001701">
    <property type="entry name" value="Glyco_hydro_9"/>
</dbReference>
<proteinExistence type="inferred from homology"/>
<dbReference type="EnsemblPlants" id="OBART01G07490.1">
    <property type="protein sequence ID" value="OBART01G07490.1"/>
    <property type="gene ID" value="OBART01G07490"/>
</dbReference>
<evidence type="ECO:0000256" key="11">
    <source>
        <dbReference type="ARBA" id="ARBA00023326"/>
    </source>
</evidence>
<accession>A0A0D3EL55</accession>
<evidence type="ECO:0000256" key="8">
    <source>
        <dbReference type="ARBA" id="ARBA00023180"/>
    </source>
</evidence>
<dbReference type="HOGENOM" id="CLU_005473_0_0_1"/>
<dbReference type="InterPro" id="IPR033126">
    <property type="entry name" value="Glyco_hydro_9_Asp/Glu_AS"/>
</dbReference>
<evidence type="ECO:0000256" key="1">
    <source>
        <dbReference type="ARBA" id="ARBA00000966"/>
    </source>
</evidence>
<dbReference type="Pfam" id="PF00759">
    <property type="entry name" value="Glyco_hydro_9"/>
    <property type="match status" value="2"/>
</dbReference>
<dbReference type="Gramene" id="OBART01G07490.1">
    <property type="protein sequence ID" value="OBART01G07490.1"/>
    <property type="gene ID" value="OBART01G07490"/>
</dbReference>
<keyword evidence="6 12" id="KW-0378">Hydrolase</keyword>
<evidence type="ECO:0000256" key="7">
    <source>
        <dbReference type="ARBA" id="ARBA00023001"/>
    </source>
</evidence>
<dbReference type="InterPro" id="IPR018221">
    <property type="entry name" value="Glyco_hydro_9_His_AS"/>
</dbReference>
<feature type="active site" evidence="12">
    <location>
        <position position="460"/>
    </location>
</feature>
<dbReference type="InterPro" id="IPR019028">
    <property type="entry name" value="CBM_49"/>
</dbReference>